<dbReference type="EMBL" id="JACMSC010000019">
    <property type="protein sequence ID" value="KAG6474288.1"/>
    <property type="molecule type" value="Genomic_DNA"/>
</dbReference>
<dbReference type="CDD" id="cd14663">
    <property type="entry name" value="STKc_SnRK3"/>
    <property type="match status" value="1"/>
</dbReference>
<dbReference type="PROSITE" id="PS00107">
    <property type="entry name" value="PROTEIN_KINASE_ATP"/>
    <property type="match status" value="1"/>
</dbReference>
<dbReference type="InterPro" id="IPR011009">
    <property type="entry name" value="Kinase-like_dom_sf"/>
</dbReference>
<dbReference type="AlphaFoldDB" id="A0A8J5EUY4"/>
<dbReference type="SMART" id="SM00220">
    <property type="entry name" value="S_TKc"/>
    <property type="match status" value="1"/>
</dbReference>
<keyword evidence="9" id="KW-0464">Manganese</keyword>
<dbReference type="Gene3D" id="3.30.310.80">
    <property type="entry name" value="Kinase associated domain 1, KA1"/>
    <property type="match status" value="1"/>
</dbReference>
<dbReference type="GO" id="GO:0005524">
    <property type="term" value="F:ATP binding"/>
    <property type="evidence" value="ECO:0007669"/>
    <property type="project" value="UniProtKB-UniRule"/>
</dbReference>
<organism evidence="15 16">
    <name type="scientific">Zingiber officinale</name>
    <name type="common">Ginger</name>
    <name type="synonym">Amomum zingiber</name>
    <dbReference type="NCBI Taxonomy" id="94328"/>
    <lineage>
        <taxon>Eukaryota</taxon>
        <taxon>Viridiplantae</taxon>
        <taxon>Streptophyta</taxon>
        <taxon>Embryophyta</taxon>
        <taxon>Tracheophyta</taxon>
        <taxon>Spermatophyta</taxon>
        <taxon>Magnoliopsida</taxon>
        <taxon>Liliopsida</taxon>
        <taxon>Zingiberales</taxon>
        <taxon>Zingiberaceae</taxon>
        <taxon>Zingiber</taxon>
    </lineage>
</organism>
<dbReference type="InterPro" id="IPR018451">
    <property type="entry name" value="NAF/FISL_domain"/>
</dbReference>
<feature type="domain" description="Protein kinase" evidence="13">
    <location>
        <begin position="122"/>
        <end position="377"/>
    </location>
</feature>
<feature type="domain" description="NAF" evidence="14">
    <location>
        <begin position="407"/>
        <end position="432"/>
    </location>
</feature>
<dbReference type="InterPro" id="IPR000719">
    <property type="entry name" value="Prot_kinase_dom"/>
</dbReference>
<dbReference type="PANTHER" id="PTHR43895:SF162">
    <property type="entry name" value="CBL-INTERACTING SERINE_THREONINE-PROTEIN KINASE 25"/>
    <property type="match status" value="1"/>
</dbReference>
<evidence type="ECO:0000313" key="16">
    <source>
        <dbReference type="Proteomes" id="UP000734854"/>
    </source>
</evidence>
<evidence type="ECO:0000259" key="14">
    <source>
        <dbReference type="PROSITE" id="PS50816"/>
    </source>
</evidence>
<keyword evidence="7" id="KW-0418">Kinase</keyword>
<comment type="similarity">
    <text evidence="2">Belongs to the protein kinase superfamily. CAMK Ser/Thr protein kinase family. SNF1 subfamily.</text>
</comment>
<dbReference type="PROSITE" id="PS00108">
    <property type="entry name" value="PROTEIN_KINASE_ST"/>
    <property type="match status" value="1"/>
</dbReference>
<dbReference type="Pfam" id="PF00069">
    <property type="entry name" value="Pkinase"/>
    <property type="match status" value="1"/>
</dbReference>
<dbReference type="FunFam" id="3.30.310.80:FF:000005">
    <property type="entry name" value="Non-specific serine/threonine protein kinase"/>
    <property type="match status" value="1"/>
</dbReference>
<dbReference type="CDD" id="cd12195">
    <property type="entry name" value="CIPK_C"/>
    <property type="match status" value="1"/>
</dbReference>
<dbReference type="PROSITE" id="PS50816">
    <property type="entry name" value="NAF"/>
    <property type="match status" value="1"/>
</dbReference>
<evidence type="ECO:0000256" key="6">
    <source>
        <dbReference type="ARBA" id="ARBA00022741"/>
    </source>
</evidence>
<evidence type="ECO:0000256" key="10">
    <source>
        <dbReference type="ARBA" id="ARBA00047899"/>
    </source>
</evidence>
<keyword evidence="16" id="KW-1185">Reference proteome</keyword>
<dbReference type="FunFam" id="3.30.200.20:FF:000096">
    <property type="entry name" value="Non-specific serine/threonine protein kinase"/>
    <property type="match status" value="1"/>
</dbReference>
<dbReference type="FunFam" id="1.10.510.10:FF:000279">
    <property type="entry name" value="Non-specific serine/threonine protein kinase"/>
    <property type="match status" value="1"/>
</dbReference>
<evidence type="ECO:0000256" key="11">
    <source>
        <dbReference type="ARBA" id="ARBA00048679"/>
    </source>
</evidence>
<evidence type="ECO:0000259" key="13">
    <source>
        <dbReference type="PROSITE" id="PS50011"/>
    </source>
</evidence>
<dbReference type="Gene3D" id="1.10.510.10">
    <property type="entry name" value="Transferase(Phosphotransferase) domain 1"/>
    <property type="match status" value="1"/>
</dbReference>
<evidence type="ECO:0000256" key="7">
    <source>
        <dbReference type="ARBA" id="ARBA00022777"/>
    </source>
</evidence>
<dbReference type="PROSITE" id="PS50011">
    <property type="entry name" value="PROTEIN_KINASE_DOM"/>
    <property type="match status" value="1"/>
</dbReference>
<dbReference type="EC" id="2.7.11.1" evidence="3"/>
<comment type="caution">
    <text evidence="15">The sequence shown here is derived from an EMBL/GenBank/DDBJ whole genome shotgun (WGS) entry which is preliminary data.</text>
</comment>
<evidence type="ECO:0000256" key="4">
    <source>
        <dbReference type="ARBA" id="ARBA00022527"/>
    </source>
</evidence>
<dbReference type="SUPFAM" id="SSF56112">
    <property type="entry name" value="Protein kinase-like (PK-like)"/>
    <property type="match status" value="1"/>
</dbReference>
<name>A0A8J5EUY4_ZINOF</name>
<evidence type="ECO:0000256" key="1">
    <source>
        <dbReference type="ARBA" id="ARBA00001936"/>
    </source>
</evidence>
<keyword evidence="8 12" id="KW-0067">ATP-binding</keyword>
<dbReference type="Proteomes" id="UP000734854">
    <property type="component" value="Unassembled WGS sequence"/>
</dbReference>
<dbReference type="Pfam" id="PF03822">
    <property type="entry name" value="NAF"/>
    <property type="match status" value="1"/>
</dbReference>
<comment type="cofactor">
    <cofactor evidence="1">
        <name>Mn(2+)</name>
        <dbReference type="ChEBI" id="CHEBI:29035"/>
    </cofactor>
</comment>
<dbReference type="InterPro" id="IPR008271">
    <property type="entry name" value="Ser/Thr_kinase_AS"/>
</dbReference>
<keyword evidence="5" id="KW-0808">Transferase</keyword>
<evidence type="ECO:0000256" key="3">
    <source>
        <dbReference type="ARBA" id="ARBA00012513"/>
    </source>
</evidence>
<gene>
    <name evidence="15" type="ORF">ZIOFF_068214</name>
</gene>
<evidence type="ECO:0000256" key="2">
    <source>
        <dbReference type="ARBA" id="ARBA00006234"/>
    </source>
</evidence>
<protein>
    <recommendedName>
        <fullName evidence="3">non-specific serine/threonine protein kinase</fullName>
        <ecNumber evidence="3">2.7.11.1</ecNumber>
    </recommendedName>
</protein>
<dbReference type="InterPro" id="IPR004041">
    <property type="entry name" value="NAF_dom"/>
</dbReference>
<proteinExistence type="inferred from homology"/>
<dbReference type="GO" id="GO:0004674">
    <property type="term" value="F:protein serine/threonine kinase activity"/>
    <property type="evidence" value="ECO:0007669"/>
    <property type="project" value="UniProtKB-KW"/>
</dbReference>
<dbReference type="PANTHER" id="PTHR43895">
    <property type="entry name" value="CALCIUM/CALMODULIN-DEPENDENT PROTEIN KINASE KINASE-RELATED"/>
    <property type="match status" value="1"/>
</dbReference>
<evidence type="ECO:0000256" key="9">
    <source>
        <dbReference type="ARBA" id="ARBA00023211"/>
    </source>
</evidence>
<accession>A0A8J5EUY4</accession>
<dbReference type="GO" id="GO:0007165">
    <property type="term" value="P:signal transduction"/>
    <property type="evidence" value="ECO:0007669"/>
    <property type="project" value="InterPro"/>
</dbReference>
<evidence type="ECO:0000256" key="8">
    <source>
        <dbReference type="ARBA" id="ARBA00022840"/>
    </source>
</evidence>
<feature type="binding site" evidence="12">
    <location>
        <position position="151"/>
    </location>
    <ligand>
        <name>ATP</name>
        <dbReference type="ChEBI" id="CHEBI:30616"/>
    </ligand>
</feature>
<sequence length="553" mass="62915">MESDVEEYPVEGETLVTRRALNVQVKEEDEEQRDNIFHIRCHIKDKVCSSPTTRRSSSVKLWSRLLEKEEERAERTGSDEKLQFLVDGSSKVASLRRRREKAMGKEGEQTRGEVRRLLFGKYEIGRVLGKGTFARVYYARELSSGESVAVKVIDKEQARREAGMMEQIRREIKVMRLVRHPNVVDLREVMATKTRIFFVMEYVRGGELFARVARGRLPEDQARRYFHQLISAVDFCHSHGVSHRDLKPENLLLDDHGDLKISDFGLSALPEQLRHDGLLHTQCGTPAYVAPEVLRRRGYDGAKADLWSCGVILFVLLAGFLPFQDESLMQMYQKVFKAEYRIPPWFSGQASRLVSRLLVVNPDKRILIPAILQFPWFKKGSFRPSPLQISKLPPPPLTQLEEEAKVATPRFYNAFELISSMSSGFDLSGLFESQQRAATVFTSRSPAATIVERLETAGRELGLAVVRTKSFMVRMEGTAEGWKRRLAVEAEVFEFAAEVAVVEFTNVASDTFEYAKFIEEEIRSGLTDIIWLWQGDDKADAGGGGKPFKNPQS</sequence>
<reference evidence="15 16" key="1">
    <citation type="submission" date="2020-08" db="EMBL/GenBank/DDBJ databases">
        <title>Plant Genome Project.</title>
        <authorList>
            <person name="Zhang R.-G."/>
        </authorList>
    </citation>
    <scope>NUCLEOTIDE SEQUENCE [LARGE SCALE GENOMIC DNA]</scope>
    <source>
        <tissue evidence="15">Rhizome</tissue>
    </source>
</reference>
<keyword evidence="4" id="KW-0723">Serine/threonine-protein kinase</keyword>
<comment type="catalytic activity">
    <reaction evidence="11">
        <text>L-seryl-[protein] + ATP = O-phospho-L-seryl-[protein] + ADP + H(+)</text>
        <dbReference type="Rhea" id="RHEA:17989"/>
        <dbReference type="Rhea" id="RHEA-COMP:9863"/>
        <dbReference type="Rhea" id="RHEA-COMP:11604"/>
        <dbReference type="ChEBI" id="CHEBI:15378"/>
        <dbReference type="ChEBI" id="CHEBI:29999"/>
        <dbReference type="ChEBI" id="CHEBI:30616"/>
        <dbReference type="ChEBI" id="CHEBI:83421"/>
        <dbReference type="ChEBI" id="CHEBI:456216"/>
        <dbReference type="EC" id="2.7.11.1"/>
    </reaction>
</comment>
<evidence type="ECO:0000313" key="15">
    <source>
        <dbReference type="EMBL" id="KAG6474288.1"/>
    </source>
</evidence>
<evidence type="ECO:0000256" key="5">
    <source>
        <dbReference type="ARBA" id="ARBA00022679"/>
    </source>
</evidence>
<evidence type="ECO:0000256" key="12">
    <source>
        <dbReference type="PROSITE-ProRule" id="PRU10141"/>
    </source>
</evidence>
<keyword evidence="6 12" id="KW-0547">Nucleotide-binding</keyword>
<comment type="catalytic activity">
    <reaction evidence="10">
        <text>L-threonyl-[protein] + ATP = O-phospho-L-threonyl-[protein] + ADP + H(+)</text>
        <dbReference type="Rhea" id="RHEA:46608"/>
        <dbReference type="Rhea" id="RHEA-COMP:11060"/>
        <dbReference type="Rhea" id="RHEA-COMP:11605"/>
        <dbReference type="ChEBI" id="CHEBI:15378"/>
        <dbReference type="ChEBI" id="CHEBI:30013"/>
        <dbReference type="ChEBI" id="CHEBI:30616"/>
        <dbReference type="ChEBI" id="CHEBI:61977"/>
        <dbReference type="ChEBI" id="CHEBI:456216"/>
        <dbReference type="EC" id="2.7.11.1"/>
    </reaction>
</comment>
<dbReference type="InterPro" id="IPR017441">
    <property type="entry name" value="Protein_kinase_ATP_BS"/>
</dbReference>